<keyword evidence="7" id="KW-1185">Reference proteome</keyword>
<name>A0A1I0E645_9FIRM</name>
<dbReference type="Pfam" id="PF13407">
    <property type="entry name" value="Peripla_BP_4"/>
    <property type="match status" value="1"/>
</dbReference>
<reference evidence="6 7" key="1">
    <citation type="submission" date="2016-10" db="EMBL/GenBank/DDBJ databases">
        <authorList>
            <person name="de Groot N.N."/>
        </authorList>
    </citation>
    <scope>NUCLEOTIDE SEQUENCE [LARGE SCALE GENOMIC DNA]</scope>
    <source>
        <strain evidence="6 7">DSM 18979</strain>
    </source>
</reference>
<dbReference type="InterPro" id="IPR028082">
    <property type="entry name" value="Peripla_BP_I"/>
</dbReference>
<dbReference type="PROSITE" id="PS51257">
    <property type="entry name" value="PROKAR_LIPOPROTEIN"/>
    <property type="match status" value="1"/>
</dbReference>
<dbReference type="PANTHER" id="PTHR46847">
    <property type="entry name" value="D-ALLOSE-BINDING PERIPLASMIC PROTEIN-RELATED"/>
    <property type="match status" value="1"/>
</dbReference>
<evidence type="ECO:0000313" key="7">
    <source>
        <dbReference type="Proteomes" id="UP000199568"/>
    </source>
</evidence>
<dbReference type="GO" id="GO:0030246">
    <property type="term" value="F:carbohydrate binding"/>
    <property type="evidence" value="ECO:0007669"/>
    <property type="project" value="UniProtKB-ARBA"/>
</dbReference>
<keyword evidence="3 4" id="KW-0732">Signal</keyword>
<protein>
    <submittedName>
        <fullName evidence="6">Ribose transport system substrate-binding protein</fullName>
    </submittedName>
</protein>
<evidence type="ECO:0000259" key="5">
    <source>
        <dbReference type="Pfam" id="PF13407"/>
    </source>
</evidence>
<proteinExistence type="inferred from homology"/>
<evidence type="ECO:0000256" key="2">
    <source>
        <dbReference type="ARBA" id="ARBA00007639"/>
    </source>
</evidence>
<feature type="signal peptide" evidence="4">
    <location>
        <begin position="1"/>
        <end position="19"/>
    </location>
</feature>
<dbReference type="InterPro" id="IPR025997">
    <property type="entry name" value="SBP_2_dom"/>
</dbReference>
<dbReference type="Gene3D" id="3.40.50.2300">
    <property type="match status" value="2"/>
</dbReference>
<dbReference type="RefSeq" id="WP_090443952.1">
    <property type="nucleotide sequence ID" value="NZ_FOHU01000010.1"/>
</dbReference>
<gene>
    <name evidence="6" type="ORF">SAMN05660297_02297</name>
</gene>
<evidence type="ECO:0000256" key="4">
    <source>
        <dbReference type="SAM" id="SignalP"/>
    </source>
</evidence>
<dbReference type="STRING" id="426128.SAMN05660297_02297"/>
<evidence type="ECO:0000313" key="6">
    <source>
        <dbReference type="EMBL" id="SET40626.1"/>
    </source>
</evidence>
<dbReference type="EMBL" id="FOHU01000010">
    <property type="protein sequence ID" value="SET40626.1"/>
    <property type="molecule type" value="Genomic_DNA"/>
</dbReference>
<comment type="subcellular location">
    <subcellularLocation>
        <location evidence="1">Cell envelope</location>
    </subcellularLocation>
</comment>
<evidence type="ECO:0000256" key="3">
    <source>
        <dbReference type="ARBA" id="ARBA00022729"/>
    </source>
</evidence>
<dbReference type="PANTHER" id="PTHR46847:SF1">
    <property type="entry name" value="D-ALLOSE-BINDING PERIPLASMIC PROTEIN-RELATED"/>
    <property type="match status" value="1"/>
</dbReference>
<organism evidence="6 7">
    <name type="scientific">Natronincola peptidivorans</name>
    <dbReference type="NCBI Taxonomy" id="426128"/>
    <lineage>
        <taxon>Bacteria</taxon>
        <taxon>Bacillati</taxon>
        <taxon>Bacillota</taxon>
        <taxon>Clostridia</taxon>
        <taxon>Peptostreptococcales</taxon>
        <taxon>Natronincolaceae</taxon>
        <taxon>Natronincola</taxon>
    </lineage>
</organism>
<dbReference type="OrthoDB" id="9800520at2"/>
<dbReference type="Proteomes" id="UP000199568">
    <property type="component" value="Unassembled WGS sequence"/>
</dbReference>
<feature type="chain" id="PRO_5038595360" evidence="4">
    <location>
        <begin position="20"/>
        <end position="329"/>
    </location>
</feature>
<feature type="domain" description="Periplasmic binding protein" evidence="5">
    <location>
        <begin position="42"/>
        <end position="297"/>
    </location>
</feature>
<dbReference type="SUPFAM" id="SSF53822">
    <property type="entry name" value="Periplasmic binding protein-like I"/>
    <property type="match status" value="1"/>
</dbReference>
<dbReference type="CDD" id="cd20008">
    <property type="entry name" value="PBP1_ABC_sugar_binding-like"/>
    <property type="match status" value="1"/>
</dbReference>
<accession>A0A1I0E645</accession>
<sequence>MKKSICALLILLLTIGVLAGCSTNNGGNDTVSEGEDNEKINIAVIVKGTDIPYFQVVNSGAEAAAAELGVDMYFAGAPGGETDINGQINIVETAINQRVDGIVIAASDATSLAPVLNNAVDQGIPVALVDSGVEMDRYISYATTNNEAAAYAVGGALGEIIGGQGKVGVVNFTAGAATAIAREKGFRDAIEELYPDIQLLETQYSNADRSRALSIAEDLLTAHPDLVAIYAANEPTVVGVGRALEERGSDVVLVGFDSSDDIIPLLEKGILRATAVQMPYQMGYAGIEEIVKHIRGEAVTRELDTGVVIVTPENMSDKESQDALYPLGK</sequence>
<dbReference type="GO" id="GO:0030313">
    <property type="term" value="C:cell envelope"/>
    <property type="evidence" value="ECO:0007669"/>
    <property type="project" value="UniProtKB-SubCell"/>
</dbReference>
<comment type="similarity">
    <text evidence="2">Belongs to the bacterial solute-binding protein 2 family.</text>
</comment>
<dbReference type="AlphaFoldDB" id="A0A1I0E645"/>
<evidence type="ECO:0000256" key="1">
    <source>
        <dbReference type="ARBA" id="ARBA00004196"/>
    </source>
</evidence>